<dbReference type="InterPro" id="IPR006029">
    <property type="entry name" value="Neurotrans-gated_channel_TM"/>
</dbReference>
<keyword evidence="19" id="KW-1185">Reference proteome</keyword>
<evidence type="ECO:0000256" key="9">
    <source>
        <dbReference type="ARBA" id="ARBA00023170"/>
    </source>
</evidence>
<feature type="domain" description="Neurotransmitter-gated ion-channel transmembrane" evidence="17">
    <location>
        <begin position="208"/>
        <end position="430"/>
    </location>
</feature>
<feature type="transmembrane region" description="Helical" evidence="15">
    <location>
        <begin position="233"/>
        <end position="251"/>
    </location>
</feature>
<dbReference type="InterPro" id="IPR036719">
    <property type="entry name" value="Neuro-gated_channel_TM_sf"/>
</dbReference>
<keyword evidence="9" id="KW-0675">Receptor</keyword>
<dbReference type="InterPro" id="IPR018000">
    <property type="entry name" value="Neurotransmitter_ion_chnl_CS"/>
</dbReference>
<keyword evidence="2" id="KW-1003">Cell membrane</keyword>
<dbReference type="CDD" id="cd19064">
    <property type="entry name" value="LGIC_TM_nAChR"/>
    <property type="match status" value="1"/>
</dbReference>
<keyword evidence="6 15" id="KW-0406">Ion transport</keyword>
<feature type="transmembrane region" description="Helical" evidence="15">
    <location>
        <begin position="413"/>
        <end position="437"/>
    </location>
</feature>
<organism evidence="18 19">
    <name type="scientific">Elysia crispata</name>
    <name type="common">lettuce slug</name>
    <dbReference type="NCBI Taxonomy" id="231223"/>
    <lineage>
        <taxon>Eukaryota</taxon>
        <taxon>Metazoa</taxon>
        <taxon>Spiralia</taxon>
        <taxon>Lophotrochozoa</taxon>
        <taxon>Mollusca</taxon>
        <taxon>Gastropoda</taxon>
        <taxon>Heterobranchia</taxon>
        <taxon>Euthyneura</taxon>
        <taxon>Panpulmonata</taxon>
        <taxon>Sacoglossa</taxon>
        <taxon>Placobranchoidea</taxon>
        <taxon>Plakobranchidae</taxon>
        <taxon>Elysia</taxon>
    </lineage>
</organism>
<dbReference type="Gene3D" id="1.20.58.390">
    <property type="entry name" value="Neurotransmitter-gated ion-channel transmembrane domain"/>
    <property type="match status" value="2"/>
</dbReference>
<evidence type="ECO:0000256" key="12">
    <source>
        <dbReference type="ARBA" id="ARBA00023286"/>
    </source>
</evidence>
<comment type="subcellular location">
    <subcellularLocation>
        <location evidence="14">Postsynaptic cell membrane</location>
        <topology evidence="14">Multi-pass membrane protein</topology>
    </subcellularLocation>
</comment>
<dbReference type="Pfam" id="PF02932">
    <property type="entry name" value="Neur_chan_memb"/>
    <property type="match status" value="1"/>
</dbReference>
<keyword evidence="7 15" id="KW-0472">Membrane</keyword>
<dbReference type="PANTHER" id="PTHR18945">
    <property type="entry name" value="NEUROTRANSMITTER GATED ION CHANNEL"/>
    <property type="match status" value="1"/>
</dbReference>
<evidence type="ECO:0000256" key="8">
    <source>
        <dbReference type="ARBA" id="ARBA00023157"/>
    </source>
</evidence>
<name>A0AAE1B0Q7_9GAST</name>
<dbReference type="Pfam" id="PF02931">
    <property type="entry name" value="Neur_chan_LBD"/>
    <property type="match status" value="1"/>
</dbReference>
<evidence type="ECO:0000259" key="16">
    <source>
        <dbReference type="Pfam" id="PF02931"/>
    </source>
</evidence>
<dbReference type="Proteomes" id="UP001283361">
    <property type="component" value="Unassembled WGS sequence"/>
</dbReference>
<dbReference type="GO" id="GO:0022848">
    <property type="term" value="F:acetylcholine-gated monoatomic cation-selective channel activity"/>
    <property type="evidence" value="ECO:0007669"/>
    <property type="project" value="InterPro"/>
</dbReference>
<evidence type="ECO:0000313" key="19">
    <source>
        <dbReference type="Proteomes" id="UP001283361"/>
    </source>
</evidence>
<comment type="similarity">
    <text evidence="15">Belongs to the ligand-gated ion channel (TC 1.A.9) family.</text>
</comment>
<evidence type="ECO:0000256" key="7">
    <source>
        <dbReference type="ARBA" id="ARBA00023136"/>
    </source>
</evidence>
<dbReference type="InterPro" id="IPR002394">
    <property type="entry name" value="Nicotinic_acetylcholine_rcpt"/>
</dbReference>
<evidence type="ECO:0000256" key="13">
    <source>
        <dbReference type="ARBA" id="ARBA00023303"/>
    </source>
</evidence>
<dbReference type="GO" id="GO:0004888">
    <property type="term" value="F:transmembrane signaling receptor activity"/>
    <property type="evidence" value="ECO:0007669"/>
    <property type="project" value="InterPro"/>
</dbReference>
<dbReference type="SUPFAM" id="SSF90112">
    <property type="entry name" value="Neurotransmitter-gated ion-channel transmembrane pore"/>
    <property type="match status" value="1"/>
</dbReference>
<evidence type="ECO:0000256" key="6">
    <source>
        <dbReference type="ARBA" id="ARBA00023065"/>
    </source>
</evidence>
<keyword evidence="8" id="KW-1015">Disulfide bond</keyword>
<dbReference type="FunFam" id="1.20.58.390:FF:000030">
    <property type="entry name" value="Acetylcholine receptor subunit alpha-L1"/>
    <property type="match status" value="1"/>
</dbReference>
<keyword evidence="10" id="KW-0325">Glycoprotein</keyword>
<comment type="caution">
    <text evidence="18">The sequence shown here is derived from an EMBL/GenBank/DDBJ whole genome shotgun (WGS) entry which is preliminary data.</text>
</comment>
<dbReference type="NCBIfam" id="TIGR00860">
    <property type="entry name" value="LIC"/>
    <property type="match status" value="1"/>
</dbReference>
<evidence type="ECO:0000313" key="18">
    <source>
        <dbReference type="EMBL" id="KAK3797573.1"/>
    </source>
</evidence>
<evidence type="ECO:0000256" key="5">
    <source>
        <dbReference type="ARBA" id="ARBA00023018"/>
    </source>
</evidence>
<feature type="transmembrane region" description="Helical" evidence="15">
    <location>
        <begin position="202"/>
        <end position="226"/>
    </location>
</feature>
<dbReference type="PROSITE" id="PS00236">
    <property type="entry name" value="NEUROTR_ION_CHANNEL"/>
    <property type="match status" value="1"/>
</dbReference>
<dbReference type="PRINTS" id="PR00252">
    <property type="entry name" value="NRIONCHANNEL"/>
</dbReference>
<evidence type="ECO:0000259" key="17">
    <source>
        <dbReference type="Pfam" id="PF02932"/>
    </source>
</evidence>
<proteinExistence type="inferred from homology"/>
<dbReference type="InterPro" id="IPR038050">
    <property type="entry name" value="Neuro_actylchol_rec"/>
</dbReference>
<dbReference type="FunFam" id="1.20.58.390:FF:000001">
    <property type="entry name" value="Neuronal nicotinic acetylcholine receptor subunit 3"/>
    <property type="match status" value="1"/>
</dbReference>
<accession>A0AAE1B0Q7</accession>
<dbReference type="PRINTS" id="PR00254">
    <property type="entry name" value="NICOTINICR"/>
</dbReference>
<keyword evidence="13 15" id="KW-0407">Ion channel</keyword>
<sequence length="454" mass="52675">MGMAHRGCFRVNLIEDERNQILTLSVWLRQEWCDLRLKWDPSEYGGVKVLNIPSEKLWKPDLVLYNNADGDFHITLQTKAIVYYTGKIVWEPPVIYKSYCPIDVEYFPFDIQECFLKISSWTYHGDELDLQHLCNGTVVNTEEDPQKAAVVIQRGIDLTDYYYNVEWDILNVTAMQKTKYYPCCDEPYPDITFNLTLRRRTLFYSLNLIMPCVSISCLTVLVFYLPSDSGEKITLSISILLALTVFFLLLSDMNPPTSLVIPLIGKYLLFIMIIVTMSITFTVYTLHIHFKSPTTHKMSPWVKEIFTELLPKFLFMKRPELHKKSKSTNAARVVNGVDLEENLQAMEPLHTYENVIRSRRDISEAEPATSYYPPEVMDAIKGVTFIANHLRKGDEDIEEERDWKYIAMVMDRFFLYIFTTACLCGTLSIFLTAPSLYDSREHMALSDPNDTCIY</sequence>
<dbReference type="SUPFAM" id="SSF63712">
    <property type="entry name" value="Nicotinic receptor ligand binding domain-like"/>
    <property type="match status" value="1"/>
</dbReference>
<dbReference type="InterPro" id="IPR006201">
    <property type="entry name" value="Neur_channel"/>
</dbReference>
<evidence type="ECO:0000256" key="14">
    <source>
        <dbReference type="ARBA" id="ARBA00034104"/>
    </source>
</evidence>
<dbReference type="EMBL" id="JAWDGP010000750">
    <property type="protein sequence ID" value="KAK3797573.1"/>
    <property type="molecule type" value="Genomic_DNA"/>
</dbReference>
<evidence type="ECO:0000256" key="11">
    <source>
        <dbReference type="ARBA" id="ARBA00023257"/>
    </source>
</evidence>
<dbReference type="Gene3D" id="2.70.170.10">
    <property type="entry name" value="Neurotransmitter-gated ion-channel ligand-binding domain"/>
    <property type="match status" value="1"/>
</dbReference>
<keyword evidence="5" id="KW-0770">Synapse</keyword>
<protein>
    <submittedName>
        <fullName evidence="18">Uncharacterized protein</fullName>
    </submittedName>
</protein>
<evidence type="ECO:0000256" key="1">
    <source>
        <dbReference type="ARBA" id="ARBA00022448"/>
    </source>
</evidence>
<dbReference type="GO" id="GO:0045211">
    <property type="term" value="C:postsynaptic membrane"/>
    <property type="evidence" value="ECO:0007669"/>
    <property type="project" value="UniProtKB-SubCell"/>
</dbReference>
<feature type="transmembrane region" description="Helical" evidence="15">
    <location>
        <begin position="267"/>
        <end position="288"/>
    </location>
</feature>
<keyword evidence="11" id="KW-0628">Postsynaptic cell membrane</keyword>
<keyword evidence="3 15" id="KW-0812">Transmembrane</keyword>
<evidence type="ECO:0000256" key="15">
    <source>
        <dbReference type="RuleBase" id="RU000687"/>
    </source>
</evidence>
<keyword evidence="1 15" id="KW-0813">Transport</keyword>
<dbReference type="InterPro" id="IPR006202">
    <property type="entry name" value="Neur_chan_lig-bd"/>
</dbReference>
<evidence type="ECO:0000256" key="10">
    <source>
        <dbReference type="ARBA" id="ARBA00023180"/>
    </source>
</evidence>
<reference evidence="18" key="1">
    <citation type="journal article" date="2023" name="G3 (Bethesda)">
        <title>A reference genome for the long-term kleptoplast-retaining sea slug Elysia crispata morphotype clarki.</title>
        <authorList>
            <person name="Eastman K.E."/>
            <person name="Pendleton A.L."/>
            <person name="Shaikh M.A."/>
            <person name="Suttiyut T."/>
            <person name="Ogas R."/>
            <person name="Tomko P."/>
            <person name="Gavelis G."/>
            <person name="Widhalm J.R."/>
            <person name="Wisecaver J.H."/>
        </authorList>
    </citation>
    <scope>NUCLEOTIDE SEQUENCE</scope>
    <source>
        <strain evidence="18">ECLA1</strain>
    </source>
</reference>
<evidence type="ECO:0000256" key="3">
    <source>
        <dbReference type="ARBA" id="ARBA00022692"/>
    </source>
</evidence>
<dbReference type="AlphaFoldDB" id="A0AAE1B0Q7"/>
<dbReference type="InterPro" id="IPR036734">
    <property type="entry name" value="Neur_chan_lig-bd_sf"/>
</dbReference>
<evidence type="ECO:0000256" key="4">
    <source>
        <dbReference type="ARBA" id="ARBA00022989"/>
    </source>
</evidence>
<evidence type="ECO:0000256" key="2">
    <source>
        <dbReference type="ARBA" id="ARBA00022475"/>
    </source>
</evidence>
<keyword evidence="12" id="KW-1071">Ligand-gated ion channel</keyword>
<dbReference type="FunFam" id="2.70.170.10:FF:000013">
    <property type="entry name" value="Acetylcholine receptor subunit alpha"/>
    <property type="match status" value="1"/>
</dbReference>
<feature type="domain" description="Neurotransmitter-gated ion-channel ligand-binding" evidence="16">
    <location>
        <begin position="16"/>
        <end position="201"/>
    </location>
</feature>
<keyword evidence="4 15" id="KW-1133">Transmembrane helix</keyword>
<gene>
    <name evidence="18" type="ORF">RRG08_054601</name>
</gene>